<feature type="compositionally biased region" description="Basic and acidic residues" evidence="4">
    <location>
        <begin position="659"/>
        <end position="681"/>
    </location>
</feature>
<comment type="caution">
    <text evidence="5">The sequence shown here is derived from an EMBL/GenBank/DDBJ whole genome shotgun (WGS) entry which is preliminary data.</text>
</comment>
<dbReference type="Gene3D" id="1.25.40.1010">
    <property type="match status" value="1"/>
</dbReference>
<feature type="repeat" description="TPR" evidence="3">
    <location>
        <begin position="82"/>
        <end position="115"/>
    </location>
</feature>
<sequence>MATNSQNLPPREASLFKKILKHFKDKQFKNGLKVANQILQNPKFSEHGETLSMKGLILNSMGKKQEAFDYVRRGLKNDVRSHVCWHVFGLLQKADHKYEEAIKCYRNALRLKKDSVQILSDLSLVQIQTRDLEGYRDSRYQLFSLRPGERSTWIGCAMAYHLTGDTATAVNLLSEYQKTNASAGMRRNNRRNNETYEHSELLLYNISILMECSRYDEALSLLLESENEIVDKVSYYQYMTEIYLSLERFKDAHKIIMDQLIIRNPENVYYYELLEKANHIADEEQRMEMFNELACKYPRSQTITRLPLNFITNLEIFTTKMDSYLRKGFRKGQPAMFRDLKHLYNGELEKCSLGRTSTYSKLELKLVSPTIDRVELESLIAKARHVSKLPPKIGIIENLLLNYVDNLKSNNSFDSKPSSNNEEAVTCLLWVYYFLAQHFDALKEFSMALYFANCALVHTPTMIDIFVIKAKIFKHAGFPEKAAKYLEEAQSLDTSDRYLNSKCAKYLIRINKIKEAEEMCSKFTREGVSAMENLNEMQCMWFLNEMASAYQRMNMFGEALKKCIEVDNHFAEINEDQFDFNTYCMLKVTLRSYVQMIRLEDQLKSHRFFLKTAKLAIEIYLRLHDKPISSKNEDNDDEGSNMTASELRKMRNKQRKAKLKADKENEIKAKKNNEKRDQEPKSEFAEVVDVNKLEKCETPLDDVMRFLTPFKLFGFRSLETHLLAFEVYYRKEKILLQLQCLKRAFRQCNSDSKYYPTLLRQSVLFLDRLHRTMASSMNESIKFVLRQELPNIKIFGINSCIDGDQFDPLSKLPATDEFMAKYLSSKASSFQIRVEHLKTKWFINETRVNNDTTSCNKQRSASEYTESMIESMVKEMHELTDLTLEHAITFYNIVKSNLFGSVSVRIMDLLRQRLHQLYPYASRFMTESEIQELEDDLVDSDYFTAETEEYNTNCNQMEE</sequence>
<dbReference type="PROSITE" id="PS50005">
    <property type="entry name" value="TPR"/>
    <property type="match status" value="1"/>
</dbReference>
<evidence type="ECO:0000256" key="1">
    <source>
        <dbReference type="ARBA" id="ARBA00022737"/>
    </source>
</evidence>
<reference evidence="5" key="1">
    <citation type="submission" date="2022-12" db="EMBL/GenBank/DDBJ databases">
        <title>Genome assemblies of Blomia tropicalis.</title>
        <authorList>
            <person name="Cui Y."/>
        </authorList>
    </citation>
    <scope>NUCLEOTIDE SEQUENCE</scope>
    <source>
        <tissue evidence="5">Adult mites</tissue>
    </source>
</reference>
<dbReference type="PANTHER" id="PTHR22767:SF2">
    <property type="entry name" value="N(ALPHA)-ACETYLTRANSFERASE 15_16, ISOFORM A"/>
    <property type="match status" value="1"/>
</dbReference>
<keyword evidence="6" id="KW-1185">Reference proteome</keyword>
<dbReference type="Pfam" id="PF12569">
    <property type="entry name" value="NatA_aux_su"/>
    <property type="match status" value="2"/>
</dbReference>
<evidence type="ECO:0000313" key="5">
    <source>
        <dbReference type="EMBL" id="KAJ6221410.1"/>
    </source>
</evidence>
<evidence type="ECO:0000256" key="4">
    <source>
        <dbReference type="SAM" id="MobiDB-lite"/>
    </source>
</evidence>
<dbReference type="AlphaFoldDB" id="A0A9Q0RPB4"/>
<organism evidence="5 6">
    <name type="scientific">Blomia tropicalis</name>
    <name type="common">Mite</name>
    <dbReference type="NCBI Taxonomy" id="40697"/>
    <lineage>
        <taxon>Eukaryota</taxon>
        <taxon>Metazoa</taxon>
        <taxon>Ecdysozoa</taxon>
        <taxon>Arthropoda</taxon>
        <taxon>Chelicerata</taxon>
        <taxon>Arachnida</taxon>
        <taxon>Acari</taxon>
        <taxon>Acariformes</taxon>
        <taxon>Sarcoptiformes</taxon>
        <taxon>Astigmata</taxon>
        <taxon>Glycyphagoidea</taxon>
        <taxon>Echimyopodidae</taxon>
        <taxon>Blomia</taxon>
    </lineage>
</organism>
<dbReference type="InterPro" id="IPR019734">
    <property type="entry name" value="TPR_rpt"/>
</dbReference>
<evidence type="ECO:0000313" key="6">
    <source>
        <dbReference type="Proteomes" id="UP001142055"/>
    </source>
</evidence>
<evidence type="ECO:0000256" key="2">
    <source>
        <dbReference type="ARBA" id="ARBA00022803"/>
    </source>
</evidence>
<dbReference type="OMA" id="MEMRADY"/>
<dbReference type="Gene3D" id="1.25.40.1040">
    <property type="match status" value="2"/>
</dbReference>
<keyword evidence="2 3" id="KW-0802">TPR repeat</keyword>
<accession>A0A9Q0RPB4</accession>
<name>A0A9Q0RPB4_BLOTA</name>
<dbReference type="SUPFAM" id="SSF48452">
    <property type="entry name" value="TPR-like"/>
    <property type="match status" value="3"/>
</dbReference>
<dbReference type="Proteomes" id="UP001142055">
    <property type="component" value="Chromosome 2"/>
</dbReference>
<feature type="region of interest" description="Disordered" evidence="4">
    <location>
        <begin position="630"/>
        <end position="681"/>
    </location>
</feature>
<dbReference type="GO" id="GO:0031415">
    <property type="term" value="C:NatA complex"/>
    <property type="evidence" value="ECO:0007669"/>
    <property type="project" value="TreeGrafter"/>
</dbReference>
<dbReference type="InterPro" id="IPR021183">
    <property type="entry name" value="NatA_aux_su"/>
</dbReference>
<keyword evidence="1" id="KW-0677">Repeat</keyword>
<dbReference type="Pfam" id="PF13181">
    <property type="entry name" value="TPR_8"/>
    <property type="match status" value="1"/>
</dbReference>
<dbReference type="InterPro" id="IPR011990">
    <property type="entry name" value="TPR-like_helical_dom_sf"/>
</dbReference>
<dbReference type="EMBL" id="JAPWDV010000002">
    <property type="protein sequence ID" value="KAJ6221410.1"/>
    <property type="molecule type" value="Genomic_DNA"/>
</dbReference>
<dbReference type="PIRSF" id="PIRSF000422">
    <property type="entry name" value="N-terminal-AcTrfase-A_aux_su"/>
    <property type="match status" value="1"/>
</dbReference>
<protein>
    <submittedName>
        <fullName evidence="5">Uncharacterized protein</fullName>
    </submittedName>
</protein>
<proteinExistence type="predicted"/>
<gene>
    <name evidence="5" type="ORF">RDWZM_007222</name>
</gene>
<evidence type="ECO:0000256" key="3">
    <source>
        <dbReference type="PROSITE-ProRule" id="PRU00339"/>
    </source>
</evidence>
<dbReference type="PANTHER" id="PTHR22767">
    <property type="entry name" value="N-TERMINAL ACETYLTRANSFERASE-RELATED"/>
    <property type="match status" value="1"/>
</dbReference>
<dbReference type="SMART" id="SM00028">
    <property type="entry name" value="TPR"/>
    <property type="match status" value="5"/>
</dbReference>